<organism evidence="4 5">
    <name type="scientific">Pontibacterium sinense</name>
    <dbReference type="NCBI Taxonomy" id="2781979"/>
    <lineage>
        <taxon>Bacteria</taxon>
        <taxon>Pseudomonadati</taxon>
        <taxon>Pseudomonadota</taxon>
        <taxon>Gammaproteobacteria</taxon>
        <taxon>Oceanospirillales</taxon>
        <taxon>Oceanospirillaceae</taxon>
        <taxon>Pontibacterium</taxon>
    </lineage>
</organism>
<keyword evidence="3" id="KW-0413">Isomerase</keyword>
<proteinExistence type="predicted"/>
<sequence length="256" mass="27319">MSEYVLVEPGDGILQVKMNRPEKKNALSFLMYKELTQALLDADENPAVRVVVLSGQGGCFTAGNDLGDFLTATAEPEKLSAALHFLQAISTMKKPVIAAVEGLAIGIGTSMLLHCDLVFGATETKFQLPFTRLGVVPEGGTSLLLPQTLGHRVAFELVVMGEVFGADRARELGIVNEVLPADEVLAHALSAAQALTQMPPKALLNGKQLLKTSQDCTLAETLEAEMAQFKQALQSPESLEAITAILEKRAPDFSAC</sequence>
<dbReference type="GO" id="GO:0004165">
    <property type="term" value="F:delta(3)-delta(2)-enoyl-CoA isomerase activity"/>
    <property type="evidence" value="ECO:0007669"/>
    <property type="project" value="UniProtKB-ARBA"/>
</dbReference>
<comment type="caution">
    <text evidence="4">The sequence shown here is derived from an EMBL/GenBank/DDBJ whole genome shotgun (WGS) entry which is preliminary data.</text>
</comment>
<reference evidence="4" key="1">
    <citation type="submission" date="2020-10" db="EMBL/GenBank/DDBJ databases">
        <title>Bacterium isolated from coastal waters sediment.</title>
        <authorList>
            <person name="Chen R.-J."/>
            <person name="Lu D.-C."/>
            <person name="Zhu K.-L."/>
            <person name="Du Z.-J."/>
        </authorList>
    </citation>
    <scope>NUCLEOTIDE SEQUENCE</scope>
    <source>
        <strain evidence="4">N1Y112</strain>
    </source>
</reference>
<dbReference type="InterPro" id="IPR001753">
    <property type="entry name" value="Enoyl-CoA_hydra/iso"/>
</dbReference>
<evidence type="ECO:0000256" key="3">
    <source>
        <dbReference type="ARBA" id="ARBA00023235"/>
    </source>
</evidence>
<dbReference type="Proteomes" id="UP000640333">
    <property type="component" value="Unassembled WGS sequence"/>
</dbReference>
<accession>A0A8J7JZ26</accession>
<keyword evidence="2" id="KW-0576">Peroxisome</keyword>
<dbReference type="Gene3D" id="3.90.226.10">
    <property type="entry name" value="2-enoyl-CoA Hydratase, Chain A, domain 1"/>
    <property type="match status" value="1"/>
</dbReference>
<evidence type="ECO:0000256" key="1">
    <source>
        <dbReference type="ARBA" id="ARBA00004275"/>
    </source>
</evidence>
<dbReference type="AlphaFoldDB" id="A0A8J7JZ26"/>
<dbReference type="Pfam" id="PF00378">
    <property type="entry name" value="ECH_1"/>
    <property type="match status" value="1"/>
</dbReference>
<comment type="subcellular location">
    <subcellularLocation>
        <location evidence="1">Peroxisome</location>
    </subcellularLocation>
</comment>
<protein>
    <submittedName>
        <fullName evidence="4">Enoyl-CoA hydratase</fullName>
    </submittedName>
</protein>
<dbReference type="PANTHER" id="PTHR43684:SF1">
    <property type="entry name" value="ENOYL-COA DELTA ISOMERASE 2"/>
    <property type="match status" value="1"/>
</dbReference>
<name>A0A8J7JZ26_9GAMM</name>
<evidence type="ECO:0000313" key="4">
    <source>
        <dbReference type="EMBL" id="MBE9397169.1"/>
    </source>
</evidence>
<dbReference type="SUPFAM" id="SSF52096">
    <property type="entry name" value="ClpP/crotonase"/>
    <property type="match status" value="1"/>
</dbReference>
<dbReference type="PANTHER" id="PTHR43684">
    <property type="match status" value="1"/>
</dbReference>
<dbReference type="InterPro" id="IPR029045">
    <property type="entry name" value="ClpP/crotonase-like_dom_sf"/>
</dbReference>
<keyword evidence="5" id="KW-1185">Reference proteome</keyword>
<evidence type="ECO:0000256" key="2">
    <source>
        <dbReference type="ARBA" id="ARBA00023140"/>
    </source>
</evidence>
<dbReference type="InterPro" id="IPR051053">
    <property type="entry name" value="ECH/Chromodomain_protein"/>
</dbReference>
<dbReference type="RefSeq" id="WP_193952715.1">
    <property type="nucleotide sequence ID" value="NZ_JADEYS010000006.1"/>
</dbReference>
<evidence type="ECO:0000313" key="5">
    <source>
        <dbReference type="Proteomes" id="UP000640333"/>
    </source>
</evidence>
<dbReference type="CDD" id="cd06558">
    <property type="entry name" value="crotonase-like"/>
    <property type="match status" value="1"/>
</dbReference>
<dbReference type="EMBL" id="JADEYS010000006">
    <property type="protein sequence ID" value="MBE9397169.1"/>
    <property type="molecule type" value="Genomic_DNA"/>
</dbReference>
<gene>
    <name evidence="4" type="ORF">IOQ59_07850</name>
</gene>